<dbReference type="Gene3D" id="1.20.120.670">
    <property type="entry name" value="N-acetyl-b-d-glucoasminidase"/>
    <property type="match status" value="1"/>
</dbReference>
<dbReference type="SUPFAM" id="SSF51445">
    <property type="entry name" value="(Trans)glycosidases"/>
    <property type="match status" value="1"/>
</dbReference>
<accession>A0A1Y1XSS2</accession>
<evidence type="ECO:0000313" key="5">
    <source>
        <dbReference type="Proteomes" id="UP000193498"/>
    </source>
</evidence>
<dbReference type="InterPro" id="IPR007781">
    <property type="entry name" value="NAGLU"/>
</dbReference>
<dbReference type="InterPro" id="IPR024733">
    <property type="entry name" value="NAGLU_tim-barrel"/>
</dbReference>
<comment type="caution">
    <text evidence="4">The sequence shown here is derived from an EMBL/GenBank/DDBJ whole genome shotgun (WGS) entry which is preliminary data.</text>
</comment>
<dbReference type="Proteomes" id="UP000193498">
    <property type="component" value="Unassembled WGS sequence"/>
</dbReference>
<name>A0A1Y1XSS2_9FUNG</name>
<dbReference type="InterPro" id="IPR024240">
    <property type="entry name" value="NAGLU_N"/>
</dbReference>
<gene>
    <name evidence="4" type="ORF">K493DRAFT_359066</name>
</gene>
<feature type="domain" description="Alpha-N-acetylglucosaminidase tim-barrel" evidence="1">
    <location>
        <begin position="66"/>
        <end position="408"/>
    </location>
</feature>
<dbReference type="AlphaFoldDB" id="A0A1Y1XSS2"/>
<reference evidence="4 5" key="1">
    <citation type="submission" date="2016-07" db="EMBL/GenBank/DDBJ databases">
        <title>Pervasive Adenine N6-methylation of Active Genes in Fungi.</title>
        <authorList>
            <consortium name="DOE Joint Genome Institute"/>
            <person name="Mondo S.J."/>
            <person name="Dannebaum R.O."/>
            <person name="Kuo R.C."/>
            <person name="Labutti K."/>
            <person name="Haridas S."/>
            <person name="Kuo A."/>
            <person name="Salamov A."/>
            <person name="Ahrendt S.R."/>
            <person name="Lipzen A."/>
            <person name="Sullivan W."/>
            <person name="Andreopoulos W.B."/>
            <person name="Clum A."/>
            <person name="Lindquist E."/>
            <person name="Daum C."/>
            <person name="Ramamoorthy G.K."/>
            <person name="Gryganskyi A."/>
            <person name="Culley D."/>
            <person name="Magnuson J.K."/>
            <person name="James T.Y."/>
            <person name="O'Malley M.A."/>
            <person name="Stajich J.E."/>
            <person name="Spatafora J.W."/>
            <person name="Visel A."/>
            <person name="Grigoriev I.V."/>
        </authorList>
    </citation>
    <scope>NUCLEOTIDE SEQUENCE [LARGE SCALE GENOMIC DNA]</scope>
    <source>
        <strain evidence="4 5">CBS 931.73</strain>
    </source>
</reference>
<keyword evidence="5" id="KW-1185">Reference proteome</keyword>
<dbReference type="PANTHER" id="PTHR12872">
    <property type="entry name" value="ALPHA-N-ACETYLGLUCOSAMINIDASE"/>
    <property type="match status" value="1"/>
</dbReference>
<feature type="domain" description="Alpha-N-acetylglucosaminidase C-terminal" evidence="3">
    <location>
        <begin position="421"/>
        <end position="501"/>
    </location>
</feature>
<dbReference type="InParanoid" id="A0A1Y1XSS2"/>
<sequence>MLKETISTNSTTNVHDVYRITTSRSSKVVIEGVSLSALGAGLNYYLRNTCQVDISNVIQGSIVPWRYYMNVVTAGYSTVFWDWERWEREIDWMVLNGINMPLALTGQEYITRQMYLNLGLPLEEVSSYFVGAAFQPWNRMGNIQGSWGFKNDTGVKNAFIDSQFELQKKILQRMKAFGMTPILPSFQSFVPSALVQRFPNTTFHEATQWSGMPLEYTKVHYVDPQEPLFATLAEEFIKLQKQFYGENVTDHYILDLYNELLPASSDEQYLKSTTKAVVHALRKADKNAVWVMQSWFLTSTQFWTPGVTKSFFDGIREAEGKAFIIDLYSEGLPQWKHTDGFYGMDWGWSMINNFAGGQGIFGVLPTVLAEPFAGYHHSAKSMRGMGVTPDGINTNEFLYHLVYDIAWKDPNQPLSGKPLLDQFIQRRYGPKQTTPLMLEAWDQISKSLWNITGELTGKVKSYLDLNPKLDMVAYGFEPTVPMYDTAVVADAWKKLMRSTNGQEGGGAHTVVQQGLDELAQEASSLELTLGSKANNASPGLRFDIIDVTREVLLNTVLPALQKELVKGFNQTDVPRITLYGGLIEALILDTDRLLSTHTQFHLGKWLGYAKATAKNMKVTTGEQSITPASYLEFQARNQITWWGPASQGALADYASKHWAGLVKTYYLPRWQHFSKSLLQAARNGKAWDQDRFNAEVAALESKWQYGTWGQNKGETWGPSPQDDTVAVAQGIFRRWGKLAIKISQNKSA</sequence>
<feature type="domain" description="Alpha-N-acetylglucosaminidase C-terminal" evidence="3">
    <location>
        <begin position="532"/>
        <end position="733"/>
    </location>
</feature>
<dbReference type="Pfam" id="PF12972">
    <property type="entry name" value="NAGLU_C"/>
    <property type="match status" value="2"/>
</dbReference>
<dbReference type="InterPro" id="IPR024732">
    <property type="entry name" value="NAGLU_C"/>
</dbReference>
<dbReference type="Pfam" id="PF12971">
    <property type="entry name" value="NAGLU_N"/>
    <property type="match status" value="1"/>
</dbReference>
<organism evidence="4 5">
    <name type="scientific">Basidiobolus meristosporus CBS 931.73</name>
    <dbReference type="NCBI Taxonomy" id="1314790"/>
    <lineage>
        <taxon>Eukaryota</taxon>
        <taxon>Fungi</taxon>
        <taxon>Fungi incertae sedis</taxon>
        <taxon>Zoopagomycota</taxon>
        <taxon>Entomophthoromycotina</taxon>
        <taxon>Basidiobolomycetes</taxon>
        <taxon>Basidiobolales</taxon>
        <taxon>Basidiobolaceae</taxon>
        <taxon>Basidiobolus</taxon>
    </lineage>
</organism>
<dbReference type="InterPro" id="IPR017853">
    <property type="entry name" value="GH"/>
</dbReference>
<protein>
    <submittedName>
        <fullName evidence="4">Alpha-N-acetylglucosaminidase</fullName>
    </submittedName>
</protein>
<evidence type="ECO:0000259" key="1">
    <source>
        <dbReference type="Pfam" id="PF05089"/>
    </source>
</evidence>
<dbReference type="STRING" id="1314790.A0A1Y1XSS2"/>
<dbReference type="PANTHER" id="PTHR12872:SF1">
    <property type="entry name" value="ALPHA-N-ACETYLGLUCOSAMINIDASE"/>
    <property type="match status" value="1"/>
</dbReference>
<feature type="domain" description="Alpha-N-acetylglucosaminidase N-terminal" evidence="2">
    <location>
        <begin position="7"/>
        <end position="56"/>
    </location>
</feature>
<evidence type="ECO:0000259" key="3">
    <source>
        <dbReference type="Pfam" id="PF12972"/>
    </source>
</evidence>
<evidence type="ECO:0000259" key="2">
    <source>
        <dbReference type="Pfam" id="PF12971"/>
    </source>
</evidence>
<dbReference type="EMBL" id="MCFE01000498">
    <property type="protein sequence ID" value="ORX88791.1"/>
    <property type="molecule type" value="Genomic_DNA"/>
</dbReference>
<dbReference type="Gene3D" id="3.20.20.80">
    <property type="entry name" value="Glycosidases"/>
    <property type="match status" value="1"/>
</dbReference>
<evidence type="ECO:0000313" key="4">
    <source>
        <dbReference type="EMBL" id="ORX88791.1"/>
    </source>
</evidence>
<dbReference type="OrthoDB" id="64736at2759"/>
<proteinExistence type="predicted"/>
<dbReference type="Pfam" id="PF05089">
    <property type="entry name" value="NAGLU"/>
    <property type="match status" value="1"/>
</dbReference>